<evidence type="ECO:0000256" key="7">
    <source>
        <dbReference type="SAM" id="MobiDB-lite"/>
    </source>
</evidence>
<keyword evidence="9" id="KW-1185">Reference proteome</keyword>
<feature type="region of interest" description="Disordered" evidence="7">
    <location>
        <begin position="1"/>
        <end position="36"/>
    </location>
</feature>
<keyword evidence="5" id="KW-1015">Disulfide bond</keyword>
<feature type="compositionally biased region" description="Basic and acidic residues" evidence="7">
    <location>
        <begin position="194"/>
        <end position="205"/>
    </location>
</feature>
<dbReference type="GO" id="GO:0007267">
    <property type="term" value="P:cell-cell signaling"/>
    <property type="evidence" value="ECO:0007669"/>
    <property type="project" value="TreeGrafter"/>
</dbReference>
<keyword evidence="4" id="KW-0732">Signal</keyword>
<evidence type="ECO:0000256" key="6">
    <source>
        <dbReference type="ARBA" id="ARBA00023183"/>
    </source>
</evidence>
<dbReference type="AlphaFoldDB" id="A0A553RBN6"/>
<dbReference type="EMBL" id="SRMA01025059">
    <property type="protein sequence ID" value="TRY99608.1"/>
    <property type="molecule type" value="Genomic_DNA"/>
</dbReference>
<proteinExistence type="inferred from homology"/>
<feature type="compositionally biased region" description="Basic and acidic residues" evidence="7">
    <location>
        <begin position="20"/>
        <end position="33"/>
    </location>
</feature>
<evidence type="ECO:0000256" key="5">
    <source>
        <dbReference type="ARBA" id="ARBA00023157"/>
    </source>
</evidence>
<reference evidence="8 9" key="1">
    <citation type="journal article" date="2019" name="Sci. Data">
        <title>Hybrid genome assembly and annotation of Danionella translucida.</title>
        <authorList>
            <person name="Kadobianskyi M."/>
            <person name="Schulze L."/>
            <person name="Schuelke M."/>
            <person name="Judkewitz B."/>
        </authorList>
    </citation>
    <scope>NUCLEOTIDE SEQUENCE [LARGE SCALE GENOMIC DNA]</scope>
    <source>
        <strain evidence="8 9">Bolton</strain>
    </source>
</reference>
<keyword evidence="6" id="KW-0340">Growth factor binding</keyword>
<feature type="region of interest" description="Disordered" evidence="7">
    <location>
        <begin position="194"/>
        <end position="254"/>
    </location>
</feature>
<evidence type="ECO:0000256" key="1">
    <source>
        <dbReference type="ARBA" id="ARBA00004613"/>
    </source>
</evidence>
<dbReference type="STRING" id="623744.A0A553RBN6"/>
<dbReference type="GO" id="GO:0005576">
    <property type="term" value="C:extracellular region"/>
    <property type="evidence" value="ECO:0007669"/>
    <property type="project" value="UniProtKB-SubCell"/>
</dbReference>
<dbReference type="OrthoDB" id="8803710at2759"/>
<feature type="region of interest" description="Disordered" evidence="7">
    <location>
        <begin position="86"/>
        <end position="106"/>
    </location>
</feature>
<keyword evidence="3" id="KW-0964">Secreted</keyword>
<dbReference type="PANTHER" id="PTHR15258:SF3">
    <property type="entry name" value="FIBROBLAST GROWTH FACTOR-BINDING PROTEIN 3"/>
    <property type="match status" value="1"/>
</dbReference>
<dbReference type="Proteomes" id="UP000316079">
    <property type="component" value="Unassembled WGS sequence"/>
</dbReference>
<comment type="subcellular location">
    <subcellularLocation>
        <location evidence="1">Secreted</location>
    </subcellularLocation>
</comment>
<evidence type="ECO:0008006" key="10">
    <source>
        <dbReference type="Google" id="ProtNLM"/>
    </source>
</evidence>
<dbReference type="PANTHER" id="PTHR15258">
    <property type="entry name" value="FGF BINDING PROTEIN-RELATED"/>
    <property type="match status" value="1"/>
</dbReference>
<dbReference type="Pfam" id="PF06473">
    <property type="entry name" value="FGF-BP1"/>
    <property type="match status" value="1"/>
</dbReference>
<evidence type="ECO:0000256" key="4">
    <source>
        <dbReference type="ARBA" id="ARBA00022729"/>
    </source>
</evidence>
<dbReference type="InterPro" id="IPR010510">
    <property type="entry name" value="FGF1-bd"/>
</dbReference>
<evidence type="ECO:0000256" key="2">
    <source>
        <dbReference type="ARBA" id="ARBA00008326"/>
    </source>
</evidence>
<protein>
    <recommendedName>
        <fullName evidence="10">Fibroblast growth factor-binding protein 3</fullName>
    </recommendedName>
</protein>
<feature type="compositionally biased region" description="Polar residues" evidence="7">
    <location>
        <begin position="93"/>
        <end position="106"/>
    </location>
</feature>
<comment type="caution">
    <text evidence="8">The sequence shown here is derived from an EMBL/GenBank/DDBJ whole genome shotgun (WGS) entry which is preliminary data.</text>
</comment>
<accession>A0A553RBN6</accession>
<comment type="similarity">
    <text evidence="2">Belongs to the fibroblast growth factor-binding protein family.</text>
</comment>
<evidence type="ECO:0000313" key="8">
    <source>
        <dbReference type="EMBL" id="TRY99608.1"/>
    </source>
</evidence>
<evidence type="ECO:0000256" key="3">
    <source>
        <dbReference type="ARBA" id="ARBA00022525"/>
    </source>
</evidence>
<evidence type="ECO:0000313" key="9">
    <source>
        <dbReference type="Proteomes" id="UP000316079"/>
    </source>
</evidence>
<name>A0A553RBN6_9TELE</name>
<sequence>MLLHTGCSGKRTGKSGTETLVREDKAVERRDGGEGSPFVWDEEGGARFWESRSSLQLAMQGQTLHFILSLLFLLSFSEAKKKSKQPSDAATVASVNPSLGSGQLSTKDTHSCTWETLERGANIVLLVSCFVQGEDGLRTSYSCQFAGKPQECSLYSTQSSQYWKQVVRQLKKRRNACEGEKVLKTRLCKKEPAASHMKLTEKSGEETATDVSEGMQEEGKMKTEVSTKKVKAVGREKEEEMKKEDEDGVQNDEFSDMMPTVSYCREGWGSFCNFLVQFFKD</sequence>
<gene>
    <name evidence="8" type="ORF">DNTS_007919</name>
</gene>
<organism evidence="8 9">
    <name type="scientific">Danionella cerebrum</name>
    <dbReference type="NCBI Taxonomy" id="2873325"/>
    <lineage>
        <taxon>Eukaryota</taxon>
        <taxon>Metazoa</taxon>
        <taxon>Chordata</taxon>
        <taxon>Craniata</taxon>
        <taxon>Vertebrata</taxon>
        <taxon>Euteleostomi</taxon>
        <taxon>Actinopterygii</taxon>
        <taxon>Neopterygii</taxon>
        <taxon>Teleostei</taxon>
        <taxon>Ostariophysi</taxon>
        <taxon>Cypriniformes</taxon>
        <taxon>Danionidae</taxon>
        <taxon>Danioninae</taxon>
        <taxon>Danionella</taxon>
    </lineage>
</organism>
<feature type="compositionally biased region" description="Basic and acidic residues" evidence="7">
    <location>
        <begin position="217"/>
        <end position="245"/>
    </location>
</feature>
<dbReference type="GO" id="GO:0019838">
    <property type="term" value="F:growth factor binding"/>
    <property type="evidence" value="ECO:0007669"/>
    <property type="project" value="UniProtKB-KW"/>
</dbReference>